<keyword evidence="3" id="KW-1185">Reference proteome</keyword>
<sequence>MSKNYELSRPLPPNVQRAAAILRFAGNIGFWIQLVLGVLAAALLFLSIAGLITQQKASQGTGFSIFCSTAGVLCLVISILICFRYKKIADLMQSGNVEQRPKKTTTIQTVRLGLSSNLIGIFFSIIGAEGFIGILWSKFSNIPQGAAVYDTSKLPTPNEILLLLANTHTILCHFAGIVVSLWLLDRLNHINRQV</sequence>
<feature type="transmembrane region" description="Helical" evidence="1">
    <location>
        <begin position="63"/>
        <end position="83"/>
    </location>
</feature>
<accession>A0A401IK11</accession>
<dbReference type="Proteomes" id="UP000287247">
    <property type="component" value="Unassembled WGS sequence"/>
</dbReference>
<keyword evidence="1" id="KW-0472">Membrane</keyword>
<gene>
    <name evidence="2" type="ORF">AsFPU1_3017</name>
</gene>
<feature type="transmembrane region" description="Helical" evidence="1">
    <location>
        <begin position="21"/>
        <end position="51"/>
    </location>
</feature>
<evidence type="ECO:0000313" key="3">
    <source>
        <dbReference type="Proteomes" id="UP000287247"/>
    </source>
</evidence>
<keyword evidence="1" id="KW-1133">Transmembrane helix</keyword>
<dbReference type="InterPro" id="IPR022051">
    <property type="entry name" value="DUF3611"/>
</dbReference>
<evidence type="ECO:0000256" key="1">
    <source>
        <dbReference type="SAM" id="Phobius"/>
    </source>
</evidence>
<feature type="transmembrane region" description="Helical" evidence="1">
    <location>
        <begin position="160"/>
        <end position="184"/>
    </location>
</feature>
<dbReference type="EMBL" id="BDQK01000013">
    <property type="protein sequence ID" value="GBF81599.1"/>
    <property type="molecule type" value="Genomic_DNA"/>
</dbReference>
<dbReference type="RefSeq" id="WP_124972626.1">
    <property type="nucleotide sequence ID" value="NZ_BDQK01000013.1"/>
</dbReference>
<evidence type="ECO:0008006" key="4">
    <source>
        <dbReference type="Google" id="ProtNLM"/>
    </source>
</evidence>
<dbReference type="OrthoDB" id="5766633at2"/>
<dbReference type="PANTHER" id="PTHR34548">
    <property type="entry name" value="PROTEIN TIC 21, CHLOROPLASTIC"/>
    <property type="match status" value="1"/>
</dbReference>
<dbReference type="Pfam" id="PF12263">
    <property type="entry name" value="DUF3611"/>
    <property type="match status" value="1"/>
</dbReference>
<keyword evidence="1" id="KW-0812">Transmembrane</keyword>
<reference evidence="3" key="1">
    <citation type="submission" date="2017-05" db="EMBL/GenBank/DDBJ databases">
        <title>Physiological properties and genetic analysis related to exopolysaccharide production of fresh-water unicellular cyanobacterium Aphanothece sacrum, Suizenji Nori, that has been cultured as a food source in Japan.</title>
        <authorList>
            <person name="Kanesaki Y."/>
            <person name="Yoshikawa S."/>
            <person name="Ohki K."/>
        </authorList>
    </citation>
    <scope>NUCLEOTIDE SEQUENCE [LARGE SCALE GENOMIC DNA]</scope>
    <source>
        <strain evidence="3">FPU1</strain>
    </source>
</reference>
<proteinExistence type="predicted"/>
<name>A0A401IK11_APHSA</name>
<feature type="transmembrane region" description="Helical" evidence="1">
    <location>
        <begin position="112"/>
        <end position="136"/>
    </location>
</feature>
<dbReference type="PANTHER" id="PTHR34548:SF2">
    <property type="entry name" value="PROTEIN TIC 21, CHLOROPLASTIC"/>
    <property type="match status" value="1"/>
</dbReference>
<comment type="caution">
    <text evidence="2">The sequence shown here is derived from an EMBL/GenBank/DDBJ whole genome shotgun (WGS) entry which is preliminary data.</text>
</comment>
<organism evidence="2 3">
    <name type="scientific">Aphanothece sacrum FPU1</name>
    <dbReference type="NCBI Taxonomy" id="1920663"/>
    <lineage>
        <taxon>Bacteria</taxon>
        <taxon>Bacillati</taxon>
        <taxon>Cyanobacteriota</taxon>
        <taxon>Cyanophyceae</taxon>
        <taxon>Oscillatoriophycideae</taxon>
        <taxon>Chroococcales</taxon>
        <taxon>Aphanothecaceae</taxon>
        <taxon>Aphanothece</taxon>
    </lineage>
</organism>
<protein>
    <recommendedName>
        <fullName evidence="4">DUF3611 family protein</fullName>
    </recommendedName>
</protein>
<evidence type="ECO:0000313" key="2">
    <source>
        <dbReference type="EMBL" id="GBF81599.1"/>
    </source>
</evidence>
<dbReference type="AlphaFoldDB" id="A0A401IK11"/>